<dbReference type="SUPFAM" id="SSF75217">
    <property type="entry name" value="alpha/beta knot"/>
    <property type="match status" value="1"/>
</dbReference>
<keyword evidence="1 4" id="KW-0489">Methyltransferase</keyword>
<evidence type="ECO:0000313" key="4">
    <source>
        <dbReference type="EMBL" id="PHN05667.1"/>
    </source>
</evidence>
<comment type="caution">
    <text evidence="4">The sequence shown here is derived from an EMBL/GenBank/DDBJ whole genome shotgun (WGS) entry which is preliminary data.</text>
</comment>
<gene>
    <name evidence="4" type="ORF">CRP01_14385</name>
</gene>
<dbReference type="PANTHER" id="PTHR46429:SF1">
    <property type="entry name" value="23S RRNA (GUANOSINE-2'-O-)-METHYLTRANSFERASE RLMB"/>
    <property type="match status" value="1"/>
</dbReference>
<evidence type="ECO:0000256" key="1">
    <source>
        <dbReference type="ARBA" id="ARBA00022603"/>
    </source>
</evidence>
<evidence type="ECO:0000256" key="2">
    <source>
        <dbReference type="ARBA" id="ARBA00022679"/>
    </source>
</evidence>
<dbReference type="OrthoDB" id="9795352at2"/>
<dbReference type="InterPro" id="IPR001537">
    <property type="entry name" value="SpoU_MeTrfase"/>
</dbReference>
<dbReference type="GO" id="GO:0032259">
    <property type="term" value="P:methylation"/>
    <property type="evidence" value="ECO:0007669"/>
    <property type="project" value="UniProtKB-KW"/>
</dbReference>
<feature type="domain" description="tRNA/rRNA methyltransferase SpoU type" evidence="3">
    <location>
        <begin position="19"/>
        <end position="162"/>
    </location>
</feature>
<dbReference type="GO" id="GO:0005829">
    <property type="term" value="C:cytosol"/>
    <property type="evidence" value="ECO:0007669"/>
    <property type="project" value="TreeGrafter"/>
</dbReference>
<dbReference type="InterPro" id="IPR029028">
    <property type="entry name" value="Alpha/beta_knot_MTases"/>
</dbReference>
<keyword evidence="5" id="KW-1185">Reference proteome</keyword>
<reference evidence="4 5" key="1">
    <citation type="submission" date="2017-10" db="EMBL/GenBank/DDBJ databases">
        <title>The draft genome sequence of Lewinella nigricans NBRC 102662.</title>
        <authorList>
            <person name="Wang K."/>
        </authorList>
    </citation>
    <scope>NUCLEOTIDE SEQUENCE [LARGE SCALE GENOMIC DNA]</scope>
    <source>
        <strain evidence="4 5">NBRC 102662</strain>
    </source>
</reference>
<organism evidence="4 5">
    <name type="scientific">Flavilitoribacter nigricans (strain ATCC 23147 / DSM 23189 / NBRC 102662 / NCIMB 1420 / SS-2)</name>
    <name type="common">Lewinella nigricans</name>
    <dbReference type="NCBI Taxonomy" id="1122177"/>
    <lineage>
        <taxon>Bacteria</taxon>
        <taxon>Pseudomonadati</taxon>
        <taxon>Bacteroidota</taxon>
        <taxon>Saprospiria</taxon>
        <taxon>Saprospirales</taxon>
        <taxon>Lewinellaceae</taxon>
        <taxon>Flavilitoribacter</taxon>
    </lineage>
</organism>
<dbReference type="InterPro" id="IPR029026">
    <property type="entry name" value="tRNA_m1G_MTases_N"/>
</dbReference>
<dbReference type="Pfam" id="PF00588">
    <property type="entry name" value="SpoU_methylase"/>
    <property type="match status" value="1"/>
</dbReference>
<accession>A0A2D0NB07</accession>
<protein>
    <submittedName>
        <fullName evidence="4">RNA methyltransferase</fullName>
    </submittedName>
</protein>
<dbReference type="GO" id="GO:0003723">
    <property type="term" value="F:RNA binding"/>
    <property type="evidence" value="ECO:0007669"/>
    <property type="project" value="InterPro"/>
</dbReference>
<dbReference type="GO" id="GO:0008173">
    <property type="term" value="F:RNA methyltransferase activity"/>
    <property type="evidence" value="ECO:0007669"/>
    <property type="project" value="InterPro"/>
</dbReference>
<name>A0A2D0NB07_FLAN2</name>
<keyword evidence="2 4" id="KW-0808">Transferase</keyword>
<dbReference type="InterPro" id="IPR004441">
    <property type="entry name" value="rRNA_MeTrfase_TrmH"/>
</dbReference>
<dbReference type="Gene3D" id="3.40.1280.10">
    <property type="match status" value="1"/>
</dbReference>
<dbReference type="PANTHER" id="PTHR46429">
    <property type="entry name" value="23S RRNA (GUANOSINE-2'-O-)-METHYLTRANSFERASE RLMB"/>
    <property type="match status" value="1"/>
</dbReference>
<dbReference type="Proteomes" id="UP000223913">
    <property type="component" value="Unassembled WGS sequence"/>
</dbReference>
<sequence>MIKQLTHEQVKNEDRRFPLVIVAQDVSDPLNIGALFRLADALGVAGLYLCGQSPRPPHKRISKTARSTDQFVPFEYHTSTLAAIEKLRAENYRIIGLEITDTSEPIDRFTPDAEHPLALVIGAESQGLHPDTLAVLDAAVHIPMYGRNTSMNVIQACGIAIYALSRKLL</sequence>
<dbReference type="GO" id="GO:0006396">
    <property type="term" value="P:RNA processing"/>
    <property type="evidence" value="ECO:0007669"/>
    <property type="project" value="InterPro"/>
</dbReference>
<dbReference type="AlphaFoldDB" id="A0A2D0NB07"/>
<dbReference type="EMBL" id="PDUD01000020">
    <property type="protein sequence ID" value="PHN05667.1"/>
    <property type="molecule type" value="Genomic_DNA"/>
</dbReference>
<evidence type="ECO:0000313" key="5">
    <source>
        <dbReference type="Proteomes" id="UP000223913"/>
    </source>
</evidence>
<evidence type="ECO:0000259" key="3">
    <source>
        <dbReference type="Pfam" id="PF00588"/>
    </source>
</evidence>
<proteinExistence type="predicted"/>